<evidence type="ECO:0000256" key="1">
    <source>
        <dbReference type="ARBA" id="ARBA00005417"/>
    </source>
</evidence>
<dbReference type="Gene3D" id="3.40.50.300">
    <property type="entry name" value="P-loop containing nucleotide triphosphate hydrolases"/>
    <property type="match status" value="1"/>
</dbReference>
<dbReference type="RefSeq" id="WP_093038207.1">
    <property type="nucleotide sequence ID" value="NZ_FMZV01000040.1"/>
</dbReference>
<keyword evidence="3" id="KW-0547">Nucleotide-binding</keyword>
<comment type="similarity">
    <text evidence="1">Belongs to the ABC transporter superfamily.</text>
</comment>
<sequence length="236" mass="25587">MLQLNDVHTWYGSVHALRGVSLTVGEGEIVSLLGGNACGKSTTMKTILGWVKPRSGEVIFGGQRITGKRPPQIVDAGIAPVLERRRMFPQLTVRENLMMGAWRRRDTAGIAKDIDKMAEIFPVTASRAGQAAGTLSGGEQQMVAMARALMARPKLLIMDEPSMGLSPKFVRTIFDLIIELNRREGLSILVVEQNANMALSIASRGYVLQTGEVVIADTADALLNNPQMQKAYLGIA</sequence>
<reference evidence="8" key="1">
    <citation type="submission" date="2016-10" db="EMBL/GenBank/DDBJ databases">
        <authorList>
            <person name="Varghese N."/>
            <person name="Submissions S."/>
        </authorList>
    </citation>
    <scope>NUCLEOTIDE SEQUENCE [LARGE SCALE GENOMIC DNA]</scope>
    <source>
        <strain evidence="8">CGMCC 1.9108</strain>
    </source>
</reference>
<dbReference type="InterPro" id="IPR003439">
    <property type="entry name" value="ABC_transporter-like_ATP-bd"/>
</dbReference>
<dbReference type="InterPro" id="IPR052156">
    <property type="entry name" value="BCAA_Transport_ATP-bd_LivF"/>
</dbReference>
<dbReference type="SMART" id="SM00382">
    <property type="entry name" value="AAA"/>
    <property type="match status" value="1"/>
</dbReference>
<organism evidence="7 8">
    <name type="scientific">Ruegeria marina</name>
    <dbReference type="NCBI Taxonomy" id="639004"/>
    <lineage>
        <taxon>Bacteria</taxon>
        <taxon>Pseudomonadati</taxon>
        <taxon>Pseudomonadota</taxon>
        <taxon>Alphaproteobacteria</taxon>
        <taxon>Rhodobacterales</taxon>
        <taxon>Roseobacteraceae</taxon>
        <taxon>Ruegeria</taxon>
    </lineage>
</organism>
<dbReference type="PROSITE" id="PS50893">
    <property type="entry name" value="ABC_TRANSPORTER_2"/>
    <property type="match status" value="1"/>
</dbReference>
<dbReference type="OrthoDB" id="9806149at2"/>
<evidence type="ECO:0000256" key="5">
    <source>
        <dbReference type="ARBA" id="ARBA00022970"/>
    </source>
</evidence>
<evidence type="ECO:0000313" key="7">
    <source>
        <dbReference type="EMBL" id="SDE78638.1"/>
    </source>
</evidence>
<dbReference type="GO" id="GO:0015658">
    <property type="term" value="F:branched-chain amino acid transmembrane transporter activity"/>
    <property type="evidence" value="ECO:0007669"/>
    <property type="project" value="TreeGrafter"/>
</dbReference>
<dbReference type="AlphaFoldDB" id="A0A1G7FRY6"/>
<evidence type="ECO:0000256" key="2">
    <source>
        <dbReference type="ARBA" id="ARBA00022448"/>
    </source>
</evidence>
<keyword evidence="8" id="KW-1185">Reference proteome</keyword>
<dbReference type="PANTHER" id="PTHR43820">
    <property type="entry name" value="HIGH-AFFINITY BRANCHED-CHAIN AMINO ACID TRANSPORT ATP-BINDING PROTEIN LIVF"/>
    <property type="match status" value="1"/>
</dbReference>
<dbReference type="InterPro" id="IPR027417">
    <property type="entry name" value="P-loop_NTPase"/>
</dbReference>
<dbReference type="STRING" id="639004.SAMN04488239_1409"/>
<feature type="domain" description="ABC transporter" evidence="6">
    <location>
        <begin position="2"/>
        <end position="235"/>
    </location>
</feature>
<accession>A0A1G7FRY6</accession>
<dbReference type="PANTHER" id="PTHR43820:SF4">
    <property type="entry name" value="HIGH-AFFINITY BRANCHED-CHAIN AMINO ACID TRANSPORT ATP-BINDING PROTEIN LIVF"/>
    <property type="match status" value="1"/>
</dbReference>
<protein>
    <submittedName>
        <fullName evidence="7">Branched-chain amino acid transport system ATP-binding protein</fullName>
    </submittedName>
</protein>
<dbReference type="InterPro" id="IPR017871">
    <property type="entry name" value="ABC_transporter-like_CS"/>
</dbReference>
<keyword evidence="5" id="KW-0029">Amino-acid transport</keyword>
<keyword evidence="4 7" id="KW-0067">ATP-binding</keyword>
<keyword evidence="2" id="KW-0813">Transport</keyword>
<dbReference type="GO" id="GO:0005524">
    <property type="term" value="F:ATP binding"/>
    <property type="evidence" value="ECO:0007669"/>
    <property type="project" value="UniProtKB-KW"/>
</dbReference>
<dbReference type="SUPFAM" id="SSF52540">
    <property type="entry name" value="P-loop containing nucleoside triphosphate hydrolases"/>
    <property type="match status" value="1"/>
</dbReference>
<proteinExistence type="inferred from homology"/>
<evidence type="ECO:0000256" key="4">
    <source>
        <dbReference type="ARBA" id="ARBA00022840"/>
    </source>
</evidence>
<evidence type="ECO:0000256" key="3">
    <source>
        <dbReference type="ARBA" id="ARBA00022741"/>
    </source>
</evidence>
<dbReference type="InterPro" id="IPR003593">
    <property type="entry name" value="AAA+_ATPase"/>
</dbReference>
<dbReference type="CDD" id="cd03224">
    <property type="entry name" value="ABC_TM1139_LivF_branched"/>
    <property type="match status" value="1"/>
</dbReference>
<dbReference type="GO" id="GO:0016887">
    <property type="term" value="F:ATP hydrolysis activity"/>
    <property type="evidence" value="ECO:0007669"/>
    <property type="project" value="InterPro"/>
</dbReference>
<dbReference type="PROSITE" id="PS00211">
    <property type="entry name" value="ABC_TRANSPORTER_1"/>
    <property type="match status" value="1"/>
</dbReference>
<dbReference type="Proteomes" id="UP000199628">
    <property type="component" value="Unassembled WGS sequence"/>
</dbReference>
<evidence type="ECO:0000313" key="8">
    <source>
        <dbReference type="Proteomes" id="UP000199628"/>
    </source>
</evidence>
<gene>
    <name evidence="7" type="ORF">SAMN04488239_1409</name>
</gene>
<dbReference type="EMBL" id="FMZV01000040">
    <property type="protein sequence ID" value="SDE78638.1"/>
    <property type="molecule type" value="Genomic_DNA"/>
</dbReference>
<evidence type="ECO:0000259" key="6">
    <source>
        <dbReference type="PROSITE" id="PS50893"/>
    </source>
</evidence>
<name>A0A1G7FRY6_9RHOB</name>
<dbReference type="Pfam" id="PF00005">
    <property type="entry name" value="ABC_tran"/>
    <property type="match status" value="1"/>
</dbReference>
<dbReference type="GO" id="GO:0015807">
    <property type="term" value="P:L-amino acid transport"/>
    <property type="evidence" value="ECO:0007669"/>
    <property type="project" value="TreeGrafter"/>
</dbReference>